<comment type="caution">
    <text evidence="2">The sequence shown here is derived from an EMBL/GenBank/DDBJ whole genome shotgun (WGS) entry which is preliminary data.</text>
</comment>
<dbReference type="EMBL" id="LTAI01001799">
    <property type="protein sequence ID" value="ORD93932.1"/>
    <property type="molecule type" value="Genomic_DNA"/>
</dbReference>
<keyword evidence="1" id="KW-0472">Membrane</keyword>
<proteinExistence type="predicted"/>
<sequence>MSSVNLDTCTIILSYSANCLGFINVLRQKFVMSNELGTLDIFLVPTISVLVRSMSLISSIVFSSSSLIIK</sequence>
<accession>A0A1X0Q5W4</accession>
<organism evidence="2 3">
    <name type="scientific">Hepatospora eriocheir</name>
    <dbReference type="NCBI Taxonomy" id="1081669"/>
    <lineage>
        <taxon>Eukaryota</taxon>
        <taxon>Fungi</taxon>
        <taxon>Fungi incertae sedis</taxon>
        <taxon>Microsporidia</taxon>
        <taxon>Hepatosporidae</taxon>
        <taxon>Hepatospora</taxon>
    </lineage>
</organism>
<evidence type="ECO:0000313" key="3">
    <source>
        <dbReference type="Proteomes" id="UP000192501"/>
    </source>
</evidence>
<dbReference type="VEuPathDB" id="MicrosporidiaDB:A0H76_1338"/>
<dbReference type="Proteomes" id="UP000192501">
    <property type="component" value="Unassembled WGS sequence"/>
</dbReference>
<gene>
    <name evidence="2" type="ORF">A0H76_1338</name>
</gene>
<evidence type="ECO:0000256" key="1">
    <source>
        <dbReference type="SAM" id="Phobius"/>
    </source>
</evidence>
<reference evidence="2 3" key="1">
    <citation type="journal article" date="2017" name="Environ. Microbiol.">
        <title>Decay of the glycolytic pathway and adaptation to intranuclear parasitism within Enterocytozoonidae microsporidia.</title>
        <authorList>
            <person name="Wiredu Boakye D."/>
            <person name="Jaroenlak P."/>
            <person name="Prachumwat A."/>
            <person name="Williams T.A."/>
            <person name="Bateman K.S."/>
            <person name="Itsathitphaisarn O."/>
            <person name="Sritunyalucksana K."/>
            <person name="Paszkiewicz K.H."/>
            <person name="Moore K.A."/>
            <person name="Stentiford G.D."/>
            <person name="Williams B.A."/>
        </authorList>
    </citation>
    <scope>NUCLEOTIDE SEQUENCE [LARGE SCALE GENOMIC DNA]</scope>
    <source>
        <strain evidence="3">canceri</strain>
    </source>
</reference>
<evidence type="ECO:0000313" key="2">
    <source>
        <dbReference type="EMBL" id="ORD93932.1"/>
    </source>
</evidence>
<keyword evidence="1" id="KW-1133">Transmembrane helix</keyword>
<name>A0A1X0Q5W4_9MICR</name>
<feature type="transmembrane region" description="Helical" evidence="1">
    <location>
        <begin position="41"/>
        <end position="62"/>
    </location>
</feature>
<protein>
    <submittedName>
        <fullName evidence="2">Uncharacterized protein</fullName>
    </submittedName>
</protein>
<dbReference type="AlphaFoldDB" id="A0A1X0Q5W4"/>
<keyword evidence="1" id="KW-0812">Transmembrane</keyword>